<dbReference type="OrthoDB" id="6753455at2759"/>
<dbReference type="Proteomes" id="UP000801492">
    <property type="component" value="Unassembled WGS sequence"/>
</dbReference>
<comment type="caution">
    <text evidence="8">The sequence shown here is derived from an EMBL/GenBank/DDBJ whole genome shotgun (WGS) entry which is preliminary data.</text>
</comment>
<dbReference type="AlphaFoldDB" id="A0A8K0D3T5"/>
<sequence>MQGGDELSLAEQVNISQKFFALAIPNKQSTYRDVLKMQKYLDHDLVTKTIHESAEEFNISFGYLRKDISNVSTKFLAEVTRAQLSSDEAVLHKLELVKEIHLRRGEVFKNAISAAPKSPENPIQMILCFDFEKSLPLPVTNAKARAVLEFFDAKLETEFHTEAIGDELLAILLQKQADGNMKAVPYMNQQISNMKQIITARYEQETLVIVMLRKSLETICTYGWKFTVVVDCNAVRKGIYFPELKDGERLT</sequence>
<dbReference type="EMBL" id="VTPC01004972">
    <property type="protein sequence ID" value="KAF2896522.1"/>
    <property type="molecule type" value="Genomic_DNA"/>
</dbReference>
<evidence type="ECO:0000256" key="4">
    <source>
        <dbReference type="ARBA" id="ARBA00022759"/>
    </source>
</evidence>
<evidence type="ECO:0000256" key="3">
    <source>
        <dbReference type="ARBA" id="ARBA00022722"/>
    </source>
</evidence>
<keyword evidence="1" id="KW-0808">Transferase</keyword>
<evidence type="ECO:0000313" key="8">
    <source>
        <dbReference type="EMBL" id="KAF2896522.1"/>
    </source>
</evidence>
<evidence type="ECO:0000256" key="2">
    <source>
        <dbReference type="ARBA" id="ARBA00022695"/>
    </source>
</evidence>
<keyword evidence="6" id="KW-0695">RNA-directed DNA polymerase</keyword>
<dbReference type="InterPro" id="IPR041373">
    <property type="entry name" value="RT_RNaseH"/>
</dbReference>
<name>A0A8K0D3T5_IGNLU</name>
<evidence type="ECO:0000313" key="9">
    <source>
        <dbReference type="Proteomes" id="UP000801492"/>
    </source>
</evidence>
<reference evidence="8" key="1">
    <citation type="submission" date="2019-08" db="EMBL/GenBank/DDBJ databases">
        <title>The genome of the North American firefly Photinus pyralis.</title>
        <authorList>
            <consortium name="Photinus pyralis genome working group"/>
            <person name="Fallon T.R."/>
            <person name="Sander Lower S.E."/>
            <person name="Weng J.-K."/>
        </authorList>
    </citation>
    <scope>NUCLEOTIDE SEQUENCE</scope>
    <source>
        <strain evidence="8">TRF0915ILg1</strain>
        <tissue evidence="8">Whole body</tissue>
    </source>
</reference>
<feature type="domain" description="Reverse transcriptase RNase H-like" evidence="7">
    <location>
        <begin position="153"/>
        <end position="236"/>
    </location>
</feature>
<gene>
    <name evidence="8" type="ORF">ILUMI_09654</name>
</gene>
<keyword evidence="9" id="KW-1185">Reference proteome</keyword>
<organism evidence="8 9">
    <name type="scientific">Ignelater luminosus</name>
    <name type="common">Cucubano</name>
    <name type="synonym">Pyrophorus luminosus</name>
    <dbReference type="NCBI Taxonomy" id="2038154"/>
    <lineage>
        <taxon>Eukaryota</taxon>
        <taxon>Metazoa</taxon>
        <taxon>Ecdysozoa</taxon>
        <taxon>Arthropoda</taxon>
        <taxon>Hexapoda</taxon>
        <taxon>Insecta</taxon>
        <taxon>Pterygota</taxon>
        <taxon>Neoptera</taxon>
        <taxon>Endopterygota</taxon>
        <taxon>Coleoptera</taxon>
        <taxon>Polyphaga</taxon>
        <taxon>Elateriformia</taxon>
        <taxon>Elateroidea</taxon>
        <taxon>Elateridae</taxon>
        <taxon>Agrypninae</taxon>
        <taxon>Pyrophorini</taxon>
        <taxon>Ignelater</taxon>
    </lineage>
</organism>
<protein>
    <recommendedName>
        <fullName evidence="7">Reverse transcriptase RNase H-like domain-containing protein</fullName>
    </recommendedName>
</protein>
<dbReference type="Pfam" id="PF17917">
    <property type="entry name" value="RT_RNaseH"/>
    <property type="match status" value="1"/>
</dbReference>
<keyword evidence="2" id="KW-0548">Nucleotidyltransferase</keyword>
<keyword evidence="4" id="KW-0255">Endonuclease</keyword>
<evidence type="ECO:0000256" key="5">
    <source>
        <dbReference type="ARBA" id="ARBA00022801"/>
    </source>
</evidence>
<dbReference type="GO" id="GO:0003964">
    <property type="term" value="F:RNA-directed DNA polymerase activity"/>
    <property type="evidence" value="ECO:0007669"/>
    <property type="project" value="UniProtKB-KW"/>
</dbReference>
<evidence type="ECO:0000256" key="6">
    <source>
        <dbReference type="ARBA" id="ARBA00022918"/>
    </source>
</evidence>
<accession>A0A8K0D3T5</accession>
<keyword evidence="3" id="KW-0540">Nuclease</keyword>
<dbReference type="GO" id="GO:0016787">
    <property type="term" value="F:hydrolase activity"/>
    <property type="evidence" value="ECO:0007669"/>
    <property type="project" value="UniProtKB-KW"/>
</dbReference>
<evidence type="ECO:0000256" key="1">
    <source>
        <dbReference type="ARBA" id="ARBA00022679"/>
    </source>
</evidence>
<keyword evidence="5" id="KW-0378">Hydrolase</keyword>
<dbReference type="GO" id="GO:0004519">
    <property type="term" value="F:endonuclease activity"/>
    <property type="evidence" value="ECO:0007669"/>
    <property type="project" value="UniProtKB-KW"/>
</dbReference>
<evidence type="ECO:0000259" key="7">
    <source>
        <dbReference type="Pfam" id="PF17917"/>
    </source>
</evidence>
<proteinExistence type="predicted"/>